<accession>A0A9P0BHX9</accession>
<evidence type="ECO:0000256" key="3">
    <source>
        <dbReference type="ARBA" id="ARBA00022692"/>
    </source>
</evidence>
<dbReference type="GO" id="GO:0005741">
    <property type="term" value="C:mitochondrial outer membrane"/>
    <property type="evidence" value="ECO:0007669"/>
    <property type="project" value="UniProtKB-SubCell"/>
</dbReference>
<dbReference type="GO" id="GO:0000422">
    <property type="term" value="P:autophagy of mitochondrion"/>
    <property type="evidence" value="ECO:0007669"/>
    <property type="project" value="TreeGrafter"/>
</dbReference>
<evidence type="ECO:0000256" key="1">
    <source>
        <dbReference type="ARBA" id="ARBA00004374"/>
    </source>
</evidence>
<evidence type="ECO:0000313" key="6">
    <source>
        <dbReference type="EMBL" id="CAH0564614.1"/>
    </source>
</evidence>
<evidence type="ECO:0000313" key="7">
    <source>
        <dbReference type="Proteomes" id="UP001154078"/>
    </source>
</evidence>
<gene>
    <name evidence="6" type="ORF">MELIAE_LOCUS13122</name>
</gene>
<keyword evidence="7" id="KW-1185">Reference proteome</keyword>
<dbReference type="EMBL" id="OV121140">
    <property type="protein sequence ID" value="CAH0564614.1"/>
    <property type="molecule type" value="Genomic_DNA"/>
</dbReference>
<dbReference type="Proteomes" id="UP001154078">
    <property type="component" value="Chromosome 9"/>
</dbReference>
<keyword evidence="5" id="KW-0472">Membrane</keyword>
<proteinExistence type="inferred from homology"/>
<protein>
    <recommendedName>
        <fullName evidence="8">FUN14 domain-containing protein 1</fullName>
    </recommendedName>
</protein>
<sequence length="133" mass="14530">MTDKEVKDKQDENKELSLPEKLLETFKSSPTNQILFGLASGWISGYVVIKIGKTAALALGGGIIILQVANNKGFIDVNWNKVSNKIDKVSEDVKKKVDNKTGFWRKNVIDLVISNKEVSSAFCGGFLIGLASN</sequence>
<organism evidence="6 7">
    <name type="scientific">Brassicogethes aeneus</name>
    <name type="common">Rape pollen beetle</name>
    <name type="synonym">Meligethes aeneus</name>
    <dbReference type="NCBI Taxonomy" id="1431903"/>
    <lineage>
        <taxon>Eukaryota</taxon>
        <taxon>Metazoa</taxon>
        <taxon>Ecdysozoa</taxon>
        <taxon>Arthropoda</taxon>
        <taxon>Hexapoda</taxon>
        <taxon>Insecta</taxon>
        <taxon>Pterygota</taxon>
        <taxon>Neoptera</taxon>
        <taxon>Endopterygota</taxon>
        <taxon>Coleoptera</taxon>
        <taxon>Polyphaga</taxon>
        <taxon>Cucujiformia</taxon>
        <taxon>Nitidulidae</taxon>
        <taxon>Meligethinae</taxon>
        <taxon>Brassicogethes</taxon>
    </lineage>
</organism>
<dbReference type="PANTHER" id="PTHR21346:SF0">
    <property type="entry name" value="RE45833P"/>
    <property type="match status" value="1"/>
</dbReference>
<dbReference type="PANTHER" id="PTHR21346">
    <property type="entry name" value="FUN14 DOMAIN CONTAINING"/>
    <property type="match status" value="1"/>
</dbReference>
<evidence type="ECO:0000256" key="2">
    <source>
        <dbReference type="ARBA" id="ARBA00009160"/>
    </source>
</evidence>
<evidence type="ECO:0000256" key="4">
    <source>
        <dbReference type="ARBA" id="ARBA00022989"/>
    </source>
</evidence>
<dbReference type="OrthoDB" id="163794at2759"/>
<evidence type="ECO:0008006" key="8">
    <source>
        <dbReference type="Google" id="ProtNLM"/>
    </source>
</evidence>
<keyword evidence="4" id="KW-1133">Transmembrane helix</keyword>
<dbReference type="AlphaFoldDB" id="A0A9P0BHX9"/>
<name>A0A9P0BHX9_BRAAE</name>
<comment type="similarity">
    <text evidence="2">Belongs to the FUN14 family.</text>
</comment>
<keyword evidence="3" id="KW-0812">Transmembrane</keyword>
<dbReference type="Pfam" id="PF04930">
    <property type="entry name" value="FUN14"/>
    <property type="match status" value="1"/>
</dbReference>
<comment type="subcellular location">
    <subcellularLocation>
        <location evidence="1">Mitochondrion outer membrane</location>
        <topology evidence="1">Multi-pass membrane protein</topology>
    </subcellularLocation>
</comment>
<evidence type="ECO:0000256" key="5">
    <source>
        <dbReference type="ARBA" id="ARBA00023136"/>
    </source>
</evidence>
<reference evidence="6" key="1">
    <citation type="submission" date="2021-12" db="EMBL/GenBank/DDBJ databases">
        <authorList>
            <person name="King R."/>
        </authorList>
    </citation>
    <scope>NUCLEOTIDE SEQUENCE</scope>
</reference>
<dbReference type="InterPro" id="IPR007014">
    <property type="entry name" value="FUN14"/>
</dbReference>